<dbReference type="PANTHER" id="PTHR18964:SF170">
    <property type="entry name" value="SUGAR KINASE"/>
    <property type="match status" value="1"/>
</dbReference>
<comment type="caution">
    <text evidence="2">The sequence shown here is derived from an EMBL/GenBank/DDBJ whole genome shotgun (WGS) entry which is preliminary data.</text>
</comment>
<dbReference type="Proteomes" id="UP000182149">
    <property type="component" value="Unassembled WGS sequence"/>
</dbReference>
<organism evidence="2 3">
    <name type="scientific">Enterococcus aquimarinus</name>
    <dbReference type="NCBI Taxonomy" id="328396"/>
    <lineage>
        <taxon>Bacteria</taxon>
        <taxon>Bacillati</taxon>
        <taxon>Bacillota</taxon>
        <taxon>Bacilli</taxon>
        <taxon>Lactobacillales</taxon>
        <taxon>Enterococcaceae</taxon>
        <taxon>Enterococcus</taxon>
    </lineage>
</organism>
<dbReference type="STRING" id="328396.RU93_GL002080"/>
<comment type="similarity">
    <text evidence="1">Belongs to the ROK (NagC/XylR) family.</text>
</comment>
<dbReference type="OrthoDB" id="9795247at2"/>
<evidence type="ECO:0000313" key="2">
    <source>
        <dbReference type="EMBL" id="OJG10564.1"/>
    </source>
</evidence>
<dbReference type="InterPro" id="IPR043129">
    <property type="entry name" value="ATPase_NBD"/>
</dbReference>
<evidence type="ECO:0000313" key="3">
    <source>
        <dbReference type="Proteomes" id="UP000182149"/>
    </source>
</evidence>
<dbReference type="Pfam" id="PF00480">
    <property type="entry name" value="ROK"/>
    <property type="match status" value="1"/>
</dbReference>
<dbReference type="Gene3D" id="3.30.420.40">
    <property type="match status" value="2"/>
</dbReference>
<gene>
    <name evidence="2" type="ORF">RU93_GL002080</name>
</gene>
<accession>A0A1L8QSY6</accession>
<protein>
    <recommendedName>
        <fullName evidence="4">ROK family protein</fullName>
    </recommendedName>
</protein>
<dbReference type="SUPFAM" id="SSF53067">
    <property type="entry name" value="Actin-like ATPase domain"/>
    <property type="match status" value="1"/>
</dbReference>
<keyword evidence="3" id="KW-1185">Reference proteome</keyword>
<dbReference type="InterPro" id="IPR000600">
    <property type="entry name" value="ROK"/>
</dbReference>
<dbReference type="RefSeq" id="WP_071874782.1">
    <property type="nucleotide sequence ID" value="NZ_JBHSHF010000023.1"/>
</dbReference>
<proteinExistence type="inferred from homology"/>
<dbReference type="AlphaFoldDB" id="A0A1L8QSY6"/>
<reference evidence="2 3" key="1">
    <citation type="submission" date="2014-12" db="EMBL/GenBank/DDBJ databases">
        <title>Draft genome sequences of 29 type strains of Enterococci.</title>
        <authorList>
            <person name="Zhong Z."/>
            <person name="Sun Z."/>
            <person name="Liu W."/>
            <person name="Zhang W."/>
            <person name="Zhang H."/>
        </authorList>
    </citation>
    <scope>NUCLEOTIDE SEQUENCE [LARGE SCALE GENOMIC DNA]</scope>
    <source>
        <strain evidence="2 3">DSM 17690</strain>
    </source>
</reference>
<dbReference type="EMBL" id="JXKD01000007">
    <property type="protein sequence ID" value="OJG10564.1"/>
    <property type="molecule type" value="Genomic_DNA"/>
</dbReference>
<name>A0A1L8QSY6_9ENTE</name>
<sequence length="285" mass="31433">MAILTIDIGGSSVKSAIYTGELADHKQFYSPENLVKMQENLDEMIMYYLKKYDITAIAFSVPGIANQETGRVDGVSSLRYIHDFDFIAYFKETYQRPIYFENDANSACKAEVHLGIAGDIKNALFMVIGTGVGGTIISNGQIQPGEHAYGGEFGMMLVDGRRELSELGSAVHMARKYSKLKGKEYTGEEVFALAEAGEVDAVTATEELYHYLALGIYNMQYTIDPEYIVLGGGITKKADLLDHLYRKLAEIMNYGQRCPIMPKIRIAKFGNDANLIGAALTAEGK</sequence>
<evidence type="ECO:0000256" key="1">
    <source>
        <dbReference type="ARBA" id="ARBA00006479"/>
    </source>
</evidence>
<evidence type="ECO:0008006" key="4">
    <source>
        <dbReference type="Google" id="ProtNLM"/>
    </source>
</evidence>
<dbReference type="PANTHER" id="PTHR18964">
    <property type="entry name" value="ROK (REPRESSOR, ORF, KINASE) FAMILY"/>
    <property type="match status" value="1"/>
</dbReference>